<dbReference type="KEGG" id="pco:PHACADRAFT_195141"/>
<evidence type="ECO:0000259" key="1">
    <source>
        <dbReference type="SMART" id="SM00829"/>
    </source>
</evidence>
<name>K5UYA9_PHACS</name>
<dbReference type="InParanoid" id="K5UYA9"/>
<gene>
    <name evidence="2" type="ORF">PHACADRAFT_195141</name>
</gene>
<reference evidence="2 3" key="1">
    <citation type="journal article" date="2012" name="BMC Genomics">
        <title>Comparative genomics of the white-rot fungi, Phanerochaete carnosa and P. chrysosporium, to elucidate the genetic basis of the distinct wood types they colonize.</title>
        <authorList>
            <person name="Suzuki H."/>
            <person name="MacDonald J."/>
            <person name="Syed K."/>
            <person name="Salamov A."/>
            <person name="Hori C."/>
            <person name="Aerts A."/>
            <person name="Henrissat B."/>
            <person name="Wiebenga A."/>
            <person name="vanKuyk P.A."/>
            <person name="Barry K."/>
            <person name="Lindquist E."/>
            <person name="LaButti K."/>
            <person name="Lapidus A."/>
            <person name="Lucas S."/>
            <person name="Coutinho P."/>
            <person name="Gong Y."/>
            <person name="Samejima M."/>
            <person name="Mahadevan R."/>
            <person name="Abou-Zaid M."/>
            <person name="de Vries R.P."/>
            <person name="Igarashi K."/>
            <person name="Yadav J.S."/>
            <person name="Grigoriev I.V."/>
            <person name="Master E.R."/>
        </authorList>
    </citation>
    <scope>NUCLEOTIDE SEQUENCE [LARGE SCALE GENOMIC DNA]</scope>
    <source>
        <strain evidence="2 3">HHB-10118-sp</strain>
    </source>
</reference>
<dbReference type="STRING" id="650164.K5UYA9"/>
<accession>K5UYA9</accession>
<dbReference type="InterPro" id="IPR036291">
    <property type="entry name" value="NAD(P)-bd_dom_sf"/>
</dbReference>
<dbReference type="Proteomes" id="UP000008370">
    <property type="component" value="Unassembled WGS sequence"/>
</dbReference>
<dbReference type="HOGENOM" id="CLU_026673_3_4_1"/>
<dbReference type="AlphaFoldDB" id="K5UYA9"/>
<proteinExistence type="predicted"/>
<dbReference type="SUPFAM" id="SSF51735">
    <property type="entry name" value="NAD(P)-binding Rossmann-fold domains"/>
    <property type="match status" value="1"/>
</dbReference>
<dbReference type="PANTHER" id="PTHR45033">
    <property type="match status" value="1"/>
</dbReference>
<feature type="domain" description="Enoyl reductase (ER)" evidence="1">
    <location>
        <begin position="19"/>
        <end position="352"/>
    </location>
</feature>
<dbReference type="GO" id="GO:0016491">
    <property type="term" value="F:oxidoreductase activity"/>
    <property type="evidence" value="ECO:0007669"/>
    <property type="project" value="InterPro"/>
</dbReference>
<protein>
    <recommendedName>
        <fullName evidence="1">Enoyl reductase (ER) domain-containing protein</fullName>
    </recommendedName>
</protein>
<sequence>MSNLPVCTKALVVKPSPPGRKPLYHDAVLEDQPNPQLNPGELLVKVSAAAFNHRDLWIRKGQYPVIAFGSTFGADGAGTVIAAANKNDPLLHKRVFLVPMRGWEKDPDAPESNFFILGGGNAVPIGTFRQYVAVERDQVILSPEHLNDDQIAAWPLGAVTAWRATIVNAQIKPGDNILITGIGGGVALIALQIAVAQGANVYVSSGNEEKIRKALVLGAKGGVNYKQKDWPARLGKLLVQHTGKNAQLSAVIDSAGGDIMGQVGKILKAGGKVVVYGMTASPKVNFTMREVLKNQRLLGSTMGSHQDLVDATKFLSKHRIIPVVSHVLDGLENAEEGFKILQKGDQFGKVVIRVKHDDEIRSKL</sequence>
<dbReference type="RefSeq" id="XP_007395459.1">
    <property type="nucleotide sequence ID" value="XM_007395397.1"/>
</dbReference>
<dbReference type="OrthoDB" id="1706066at2759"/>
<keyword evidence="3" id="KW-1185">Reference proteome</keyword>
<dbReference type="InterPro" id="IPR020843">
    <property type="entry name" value="ER"/>
</dbReference>
<evidence type="ECO:0000313" key="2">
    <source>
        <dbReference type="EMBL" id="EKM55116.1"/>
    </source>
</evidence>
<organism evidence="2 3">
    <name type="scientific">Phanerochaete carnosa (strain HHB-10118-sp)</name>
    <name type="common">White-rot fungus</name>
    <name type="synonym">Peniophora carnosa</name>
    <dbReference type="NCBI Taxonomy" id="650164"/>
    <lineage>
        <taxon>Eukaryota</taxon>
        <taxon>Fungi</taxon>
        <taxon>Dikarya</taxon>
        <taxon>Basidiomycota</taxon>
        <taxon>Agaricomycotina</taxon>
        <taxon>Agaricomycetes</taxon>
        <taxon>Polyporales</taxon>
        <taxon>Phanerochaetaceae</taxon>
        <taxon>Phanerochaete</taxon>
    </lineage>
</organism>
<dbReference type="InterPro" id="IPR013154">
    <property type="entry name" value="ADH-like_N"/>
</dbReference>
<dbReference type="Gene3D" id="3.90.180.10">
    <property type="entry name" value="Medium-chain alcohol dehydrogenases, catalytic domain"/>
    <property type="match status" value="1"/>
</dbReference>
<dbReference type="Gene3D" id="3.40.50.720">
    <property type="entry name" value="NAD(P)-binding Rossmann-like Domain"/>
    <property type="match status" value="1"/>
</dbReference>
<dbReference type="PANTHER" id="PTHR45033:SF3">
    <property type="entry name" value="DEHYDROGENASE, PUTATIVE (AFU_ORTHOLOGUE AFUA_2G13270)-RELATED"/>
    <property type="match status" value="1"/>
</dbReference>
<dbReference type="SUPFAM" id="SSF50129">
    <property type="entry name" value="GroES-like"/>
    <property type="match status" value="1"/>
</dbReference>
<dbReference type="SMART" id="SM00829">
    <property type="entry name" value="PKS_ER"/>
    <property type="match status" value="1"/>
</dbReference>
<dbReference type="EMBL" id="JH930472">
    <property type="protein sequence ID" value="EKM55116.1"/>
    <property type="molecule type" value="Genomic_DNA"/>
</dbReference>
<dbReference type="GeneID" id="18911064"/>
<dbReference type="Pfam" id="PF00107">
    <property type="entry name" value="ADH_zinc_N"/>
    <property type="match status" value="1"/>
</dbReference>
<dbReference type="FunFam" id="3.40.50.720:FF:000481">
    <property type="entry name" value="Alcohol dehydrogenase, variant"/>
    <property type="match status" value="1"/>
</dbReference>
<evidence type="ECO:0000313" key="3">
    <source>
        <dbReference type="Proteomes" id="UP000008370"/>
    </source>
</evidence>
<dbReference type="Pfam" id="PF08240">
    <property type="entry name" value="ADH_N"/>
    <property type="match status" value="1"/>
</dbReference>
<dbReference type="InterPro" id="IPR013149">
    <property type="entry name" value="ADH-like_C"/>
</dbReference>
<dbReference type="InterPro" id="IPR011032">
    <property type="entry name" value="GroES-like_sf"/>
</dbReference>
<dbReference type="InterPro" id="IPR052711">
    <property type="entry name" value="Zinc_ADH-like"/>
</dbReference>